<dbReference type="EMBL" id="LT960614">
    <property type="protein sequence ID" value="SON57077.1"/>
    <property type="molecule type" value="Genomic_DNA"/>
</dbReference>
<dbReference type="InterPro" id="IPR052164">
    <property type="entry name" value="Anthracycline_SecMetBiosynth"/>
</dbReference>
<protein>
    <submittedName>
        <fullName evidence="2">27 kDa antigen Cfp30B</fullName>
    </submittedName>
</protein>
<dbReference type="Gene3D" id="3.10.180.10">
    <property type="entry name" value="2,3-Dihydroxybiphenyl 1,2-Dioxygenase, domain 1"/>
    <property type="match status" value="1"/>
</dbReference>
<dbReference type="AlphaFoldDB" id="A0A2C9D9W0"/>
<feature type="domain" description="VOC" evidence="1">
    <location>
        <begin position="6"/>
        <end position="125"/>
    </location>
</feature>
<dbReference type="Pfam" id="PF00903">
    <property type="entry name" value="Glyoxalase"/>
    <property type="match status" value="1"/>
</dbReference>
<dbReference type="Proteomes" id="UP000223606">
    <property type="component" value="Chromosome 1"/>
</dbReference>
<dbReference type="CDD" id="cd07247">
    <property type="entry name" value="SgaA_N_like"/>
    <property type="match status" value="1"/>
</dbReference>
<proteinExistence type="predicted"/>
<dbReference type="InterPro" id="IPR029068">
    <property type="entry name" value="Glyas_Bleomycin-R_OHBP_Dase"/>
</dbReference>
<dbReference type="KEGG" id="hdi:HDIA_3536"/>
<dbReference type="InterPro" id="IPR004360">
    <property type="entry name" value="Glyas_Fos-R_dOase_dom"/>
</dbReference>
<dbReference type="InterPro" id="IPR037523">
    <property type="entry name" value="VOC_core"/>
</dbReference>
<dbReference type="PANTHER" id="PTHR33993">
    <property type="entry name" value="GLYOXALASE-RELATED"/>
    <property type="match status" value="1"/>
</dbReference>
<dbReference type="PROSITE" id="PS51819">
    <property type="entry name" value="VOC"/>
    <property type="match status" value="1"/>
</dbReference>
<keyword evidence="3" id="KW-1185">Reference proteome</keyword>
<sequence>MPQHGTVVWTELETWDVDAAKDFYADTLGWTYQSMPMEDPDGGIYWIIMSGETRVGGLYQLQSPQFDGIPAHWFTFIEVDDIDARLALVEAAGGEIKRPAFDVPGVGRIAIVKDASGAVVGWVTSSEG</sequence>
<evidence type="ECO:0000259" key="1">
    <source>
        <dbReference type="PROSITE" id="PS51819"/>
    </source>
</evidence>
<dbReference type="RefSeq" id="WP_099557383.1">
    <property type="nucleotide sequence ID" value="NZ_LT960614.1"/>
</dbReference>
<dbReference type="SUPFAM" id="SSF54593">
    <property type="entry name" value="Glyoxalase/Bleomycin resistance protein/Dihydroxybiphenyl dioxygenase"/>
    <property type="match status" value="1"/>
</dbReference>
<dbReference type="PANTHER" id="PTHR33993:SF14">
    <property type="entry name" value="GB|AAF24581.1"/>
    <property type="match status" value="1"/>
</dbReference>
<gene>
    <name evidence="2" type="ORF">HDIA_3536</name>
</gene>
<reference evidence="3" key="1">
    <citation type="submission" date="2017-09" db="EMBL/GenBank/DDBJ databases">
        <title>Genome sequence of Nannocystis excedens DSM 71.</title>
        <authorList>
            <person name="Blom J."/>
        </authorList>
    </citation>
    <scope>NUCLEOTIDE SEQUENCE [LARGE SCALE GENOMIC DNA]</scope>
    <source>
        <strain evidence="3">type strain: E19</strain>
    </source>
</reference>
<name>A0A2C9D9W0_9HYPH</name>
<evidence type="ECO:0000313" key="2">
    <source>
        <dbReference type="EMBL" id="SON57077.1"/>
    </source>
</evidence>
<accession>A0A2C9D9W0</accession>
<dbReference type="OrthoDB" id="9792323at2"/>
<evidence type="ECO:0000313" key="3">
    <source>
        <dbReference type="Proteomes" id="UP000223606"/>
    </source>
</evidence>
<organism evidence="2 3">
    <name type="scientific">Hartmannibacter diazotrophicus</name>
    <dbReference type="NCBI Taxonomy" id="1482074"/>
    <lineage>
        <taxon>Bacteria</taxon>
        <taxon>Pseudomonadati</taxon>
        <taxon>Pseudomonadota</taxon>
        <taxon>Alphaproteobacteria</taxon>
        <taxon>Hyphomicrobiales</taxon>
        <taxon>Pleomorphomonadaceae</taxon>
        <taxon>Hartmannibacter</taxon>
    </lineage>
</organism>